<evidence type="ECO:0000256" key="2">
    <source>
        <dbReference type="ARBA" id="ARBA00006347"/>
    </source>
</evidence>
<dbReference type="InterPro" id="IPR013766">
    <property type="entry name" value="Thioredoxin_domain"/>
</dbReference>
<dbReference type="Gene3D" id="3.40.30.10">
    <property type="entry name" value="Glutaredoxin"/>
    <property type="match status" value="2"/>
</dbReference>
<reference evidence="13" key="1">
    <citation type="journal article" date="2016" name="Nat. Genet.">
        <title>The genome sequences of Arachis duranensis and Arachis ipaensis, the diploid ancestors of cultivated peanut.</title>
        <authorList>
            <person name="Bertioli D.J."/>
            <person name="Cannon S.B."/>
            <person name="Froenicke L."/>
            <person name="Huang G."/>
            <person name="Farmer A.D."/>
            <person name="Cannon E.K."/>
            <person name="Liu X."/>
            <person name="Gao D."/>
            <person name="Clevenger J."/>
            <person name="Dash S."/>
            <person name="Ren L."/>
            <person name="Moretzsohn M.C."/>
            <person name="Shirasawa K."/>
            <person name="Huang W."/>
            <person name="Vidigal B."/>
            <person name="Abernathy B."/>
            <person name="Chu Y."/>
            <person name="Niederhuth C.E."/>
            <person name="Umale P."/>
            <person name="Araujo A.C."/>
            <person name="Kozik A."/>
            <person name="Kim K.D."/>
            <person name="Burow M.D."/>
            <person name="Varshney R.K."/>
            <person name="Wang X."/>
            <person name="Zhang X."/>
            <person name="Barkley N."/>
            <person name="Guimaraes P.M."/>
            <person name="Isobe S."/>
            <person name="Guo B."/>
            <person name="Liao B."/>
            <person name="Stalker H.T."/>
            <person name="Schmitz R.J."/>
            <person name="Scheffler B.E."/>
            <person name="Leal-Bertioli S.C."/>
            <person name="Xun X."/>
            <person name="Jackson S.A."/>
            <person name="Michelmore R."/>
            <person name="Ozias-Akins P."/>
        </authorList>
    </citation>
    <scope>NUCLEOTIDE SEQUENCE [LARGE SCALE GENOMIC DNA]</scope>
    <source>
        <strain evidence="13">cv. V14167</strain>
    </source>
</reference>
<dbReference type="Gene3D" id="1.20.1150.12">
    <property type="entry name" value="Endoplasmic reticulum resident protein 29, C-terminal domain"/>
    <property type="match status" value="1"/>
</dbReference>
<keyword evidence="11" id="KW-0472">Membrane</keyword>
<dbReference type="PROSITE" id="PS51352">
    <property type="entry name" value="THIOREDOXIN_2"/>
    <property type="match status" value="2"/>
</dbReference>
<dbReference type="PANTHER" id="PTHR45672">
    <property type="entry name" value="PROTEIN DISULFIDE-ISOMERASE C17H9.14C-RELATED"/>
    <property type="match status" value="1"/>
</dbReference>
<keyword evidence="8" id="KW-0676">Redox-active center</keyword>
<evidence type="ECO:0000256" key="7">
    <source>
        <dbReference type="ARBA" id="ARBA00023235"/>
    </source>
</evidence>
<dbReference type="GeneID" id="107491826"/>
<keyword evidence="11" id="KW-1133">Transmembrane helix</keyword>
<proteinExistence type="inferred from homology"/>
<evidence type="ECO:0000313" key="14">
    <source>
        <dbReference type="RefSeq" id="XP_020981640.2"/>
    </source>
</evidence>
<keyword evidence="5" id="KW-0677">Repeat</keyword>
<evidence type="ECO:0000256" key="8">
    <source>
        <dbReference type="ARBA" id="ARBA00023284"/>
    </source>
</evidence>
<sequence length="376" mass="42181">MAGVQLFPELLDPGVHSTFMMALVAIIMGLFLFQSSFAEEDDAFVLTQDNFENEVGHDRGVLIKFYAPWCGHCKKLVPEYEKLAATFKKSKSVLIAKVDCDADKSICSKYGVSVYPTIKWFPQGSLEPIRYEGAKTAEALVGFVNMKGGTNVKIATTPSDVVPLTLFNFDKIVLDKTKHVLVEFYAPWCKHCKAFAPTYEKVATAFKLEEDVVIASIDGDMYKDVTTKYEITSYPKLKLFRKSNKAGEVYEGARNLDDIVSYINEKCGTNRDGQGRLTSKAGIVASLDKLVKKFVNAGDNDKKAIYSQLEEEVEDLEGSDARYGKLYLKLAKNCMEKGKEYAKNEVQRLERMLEKSINPTKTDEFTLKKNILSLFA</sequence>
<evidence type="ECO:0000256" key="3">
    <source>
        <dbReference type="ARBA" id="ARBA00012723"/>
    </source>
</evidence>
<dbReference type="InterPro" id="IPR036249">
    <property type="entry name" value="Thioredoxin-like_sf"/>
</dbReference>
<dbReference type="InterPro" id="IPR051063">
    <property type="entry name" value="PDI"/>
</dbReference>
<evidence type="ECO:0000256" key="11">
    <source>
        <dbReference type="SAM" id="Phobius"/>
    </source>
</evidence>
<dbReference type="AlphaFoldDB" id="A0A6P5MB43"/>
<dbReference type="InterPro" id="IPR036356">
    <property type="entry name" value="ERp29_C_sf"/>
</dbReference>
<evidence type="ECO:0000256" key="6">
    <source>
        <dbReference type="ARBA" id="ARBA00023157"/>
    </source>
</evidence>
<evidence type="ECO:0000256" key="5">
    <source>
        <dbReference type="ARBA" id="ARBA00022737"/>
    </source>
</evidence>
<dbReference type="SUPFAM" id="SSF52833">
    <property type="entry name" value="Thioredoxin-like"/>
    <property type="match status" value="2"/>
</dbReference>
<evidence type="ECO:0000256" key="9">
    <source>
        <dbReference type="ARBA" id="ARBA00080925"/>
    </source>
</evidence>
<reference evidence="14" key="2">
    <citation type="submission" date="2025-08" db="UniProtKB">
        <authorList>
            <consortium name="RefSeq"/>
        </authorList>
    </citation>
    <scope>IDENTIFICATION</scope>
    <source>
        <tissue evidence="14">Whole plant</tissue>
    </source>
</reference>
<keyword evidence="6" id="KW-1015">Disulfide bond</keyword>
<dbReference type="Pfam" id="PF00085">
    <property type="entry name" value="Thioredoxin"/>
    <property type="match status" value="2"/>
</dbReference>
<evidence type="ECO:0000256" key="1">
    <source>
        <dbReference type="ARBA" id="ARBA00001182"/>
    </source>
</evidence>
<dbReference type="InterPro" id="IPR005788">
    <property type="entry name" value="PDI_thioredoxin-like_dom"/>
</dbReference>
<dbReference type="PANTHER" id="PTHR45672:SF11">
    <property type="entry name" value="PROTEIN DISULFIDE-ISOMERASE C17H9.14C"/>
    <property type="match status" value="1"/>
</dbReference>
<keyword evidence="11" id="KW-0812">Transmembrane</keyword>
<feature type="domain" description="Thioredoxin" evidence="12">
    <location>
        <begin position="35"/>
        <end position="149"/>
    </location>
</feature>
<comment type="catalytic activity">
    <reaction evidence="1">
        <text>Catalyzes the rearrangement of -S-S- bonds in proteins.</text>
        <dbReference type="EC" id="5.3.4.1"/>
    </reaction>
</comment>
<feature type="domain" description="Thioredoxin" evidence="12">
    <location>
        <begin position="151"/>
        <end position="268"/>
    </location>
</feature>
<keyword evidence="7" id="KW-0413">Isomerase</keyword>
<gene>
    <name evidence="14" type="primary">LOC107491826</name>
</gene>
<dbReference type="GO" id="GO:0006457">
    <property type="term" value="P:protein folding"/>
    <property type="evidence" value="ECO:0007669"/>
    <property type="project" value="TreeGrafter"/>
</dbReference>
<organism evidence="13 14">
    <name type="scientific">Arachis duranensis</name>
    <name type="common">Wild peanut</name>
    <dbReference type="NCBI Taxonomy" id="130453"/>
    <lineage>
        <taxon>Eukaryota</taxon>
        <taxon>Viridiplantae</taxon>
        <taxon>Streptophyta</taxon>
        <taxon>Embryophyta</taxon>
        <taxon>Tracheophyta</taxon>
        <taxon>Spermatophyta</taxon>
        <taxon>Magnoliopsida</taxon>
        <taxon>eudicotyledons</taxon>
        <taxon>Gunneridae</taxon>
        <taxon>Pentapetalae</taxon>
        <taxon>rosids</taxon>
        <taxon>fabids</taxon>
        <taxon>Fabales</taxon>
        <taxon>Fabaceae</taxon>
        <taxon>Papilionoideae</taxon>
        <taxon>50 kb inversion clade</taxon>
        <taxon>dalbergioids sensu lato</taxon>
        <taxon>Dalbergieae</taxon>
        <taxon>Pterocarpus clade</taxon>
        <taxon>Arachis</taxon>
    </lineage>
</organism>
<dbReference type="GO" id="GO:0003756">
    <property type="term" value="F:protein disulfide isomerase activity"/>
    <property type="evidence" value="ECO:0007669"/>
    <property type="project" value="UniProtKB-EC"/>
</dbReference>
<dbReference type="CDD" id="cd00238">
    <property type="entry name" value="ERp29c"/>
    <property type="match status" value="1"/>
</dbReference>
<keyword evidence="13" id="KW-1185">Reference proteome</keyword>
<dbReference type="Pfam" id="PF07749">
    <property type="entry name" value="ERp29"/>
    <property type="match status" value="1"/>
</dbReference>
<evidence type="ECO:0000256" key="10">
    <source>
        <dbReference type="RuleBase" id="RU004208"/>
    </source>
</evidence>
<comment type="similarity">
    <text evidence="2 10">Belongs to the protein disulfide isomerase family.</text>
</comment>
<evidence type="ECO:0000256" key="4">
    <source>
        <dbReference type="ARBA" id="ARBA00022729"/>
    </source>
</evidence>
<feature type="transmembrane region" description="Helical" evidence="11">
    <location>
        <begin position="15"/>
        <end position="33"/>
    </location>
</feature>
<dbReference type="RefSeq" id="XP_020981640.2">
    <property type="nucleotide sequence ID" value="XM_021125981.2"/>
</dbReference>
<evidence type="ECO:0000313" key="13">
    <source>
        <dbReference type="Proteomes" id="UP000515211"/>
    </source>
</evidence>
<dbReference type="PROSITE" id="PS00194">
    <property type="entry name" value="THIOREDOXIN_1"/>
    <property type="match status" value="1"/>
</dbReference>
<dbReference type="CDD" id="cd02998">
    <property type="entry name" value="PDI_a_ERp38"/>
    <property type="match status" value="1"/>
</dbReference>
<dbReference type="InterPro" id="IPR011679">
    <property type="entry name" value="ERp29_C"/>
</dbReference>
<dbReference type="InterPro" id="IPR017937">
    <property type="entry name" value="Thioredoxin_CS"/>
</dbReference>
<dbReference type="EC" id="5.3.4.1" evidence="3"/>
<dbReference type="Proteomes" id="UP000515211">
    <property type="component" value="Chromosome 6"/>
</dbReference>
<dbReference type="GO" id="GO:0005783">
    <property type="term" value="C:endoplasmic reticulum"/>
    <property type="evidence" value="ECO:0007669"/>
    <property type="project" value="InterPro"/>
</dbReference>
<dbReference type="NCBIfam" id="TIGR01126">
    <property type="entry name" value="pdi_dom"/>
    <property type="match status" value="2"/>
</dbReference>
<evidence type="ECO:0000259" key="12">
    <source>
        <dbReference type="PROSITE" id="PS51352"/>
    </source>
</evidence>
<dbReference type="KEGG" id="adu:107491826"/>
<name>A0A6P5MB43_ARADU</name>
<accession>A0A6P5MB43</accession>
<dbReference type="PRINTS" id="PR00421">
    <property type="entry name" value="THIOREDOXIN"/>
</dbReference>
<dbReference type="SUPFAM" id="SSF47933">
    <property type="entry name" value="ERP29 C domain-like"/>
    <property type="match status" value="1"/>
</dbReference>
<dbReference type="FunFam" id="3.40.30.10:FF:000032">
    <property type="entry name" value="Protein disulfide-isomerase A6 homolog"/>
    <property type="match status" value="1"/>
</dbReference>
<keyword evidence="4" id="KW-0732">Signal</keyword>
<protein>
    <recommendedName>
        <fullName evidence="3">protein disulfide-isomerase</fullName>
        <ecNumber evidence="3">5.3.4.1</ecNumber>
    </recommendedName>
    <alternativeName>
        <fullName evidence="9">P5</fullName>
    </alternativeName>
</protein>